<evidence type="ECO:0000256" key="1">
    <source>
        <dbReference type="SAM" id="Phobius"/>
    </source>
</evidence>
<evidence type="ECO:0000313" key="3">
    <source>
        <dbReference type="Proteomes" id="UP000002012"/>
    </source>
</evidence>
<dbReference type="KEGG" id="dap:Dacet_0930"/>
<name>D4H662_DENA2</name>
<organism evidence="2 3">
    <name type="scientific">Denitrovibrio acetiphilus (strain DSM 12809 / NBRC 114555 / N2460)</name>
    <dbReference type="NCBI Taxonomy" id="522772"/>
    <lineage>
        <taxon>Bacteria</taxon>
        <taxon>Pseudomonadati</taxon>
        <taxon>Deferribacterota</taxon>
        <taxon>Deferribacteres</taxon>
        <taxon>Deferribacterales</taxon>
        <taxon>Geovibrionaceae</taxon>
        <taxon>Denitrovibrio</taxon>
    </lineage>
</organism>
<keyword evidence="1" id="KW-1133">Transmembrane helix</keyword>
<proteinExistence type="predicted"/>
<reference evidence="2 3" key="1">
    <citation type="journal article" date="2010" name="Stand. Genomic Sci.">
        <title>Complete genome sequence of Denitrovibrio acetiphilus type strain (N2460).</title>
        <authorList>
            <person name="Kiss H."/>
            <person name="Lang E."/>
            <person name="Lapidus A."/>
            <person name="Copeland A."/>
            <person name="Nolan M."/>
            <person name="Glavina Del Rio T."/>
            <person name="Chen F."/>
            <person name="Lucas S."/>
            <person name="Tice H."/>
            <person name="Cheng J.F."/>
            <person name="Han C."/>
            <person name="Goodwin L."/>
            <person name="Pitluck S."/>
            <person name="Liolios K."/>
            <person name="Pati A."/>
            <person name="Ivanova N."/>
            <person name="Mavromatis K."/>
            <person name="Chen A."/>
            <person name="Palaniappan K."/>
            <person name="Land M."/>
            <person name="Hauser L."/>
            <person name="Chang Y.J."/>
            <person name="Jeffries C.D."/>
            <person name="Detter J.C."/>
            <person name="Brettin T."/>
            <person name="Spring S."/>
            <person name="Rohde M."/>
            <person name="Goker M."/>
            <person name="Woyke T."/>
            <person name="Bristow J."/>
            <person name="Eisen J.A."/>
            <person name="Markowitz V."/>
            <person name="Hugenholtz P."/>
            <person name="Kyrpides N.C."/>
            <person name="Klenk H.P."/>
        </authorList>
    </citation>
    <scope>NUCLEOTIDE SEQUENCE [LARGE SCALE GENOMIC DNA]</scope>
    <source>
        <strain evidence="3">DSM 12809 / NBRC 114555 / N2460</strain>
    </source>
</reference>
<dbReference type="OrthoDB" id="7875125at2"/>
<gene>
    <name evidence="2" type="ordered locus">Dacet_0930</name>
</gene>
<keyword evidence="3" id="KW-1185">Reference proteome</keyword>
<accession>D4H662</accession>
<dbReference type="InParanoid" id="D4H662"/>
<dbReference type="STRING" id="522772.Dacet_0930"/>
<dbReference type="RefSeq" id="WP_013010239.1">
    <property type="nucleotide sequence ID" value="NC_013943.1"/>
</dbReference>
<keyword evidence="1" id="KW-0472">Membrane</keyword>
<sequence length="93" mass="10308">MKHQNKSCLRKLMQFCPYSVLWGAVKTAVQERRLPSSARPGAMMILLGIFCPFFWAAYFGGASRSDLLLQAGHSGFVILIGFVLMIIGLSKNN</sequence>
<dbReference type="HOGENOM" id="CLU_2394865_0_0_0"/>
<keyword evidence="1" id="KW-0812">Transmembrane</keyword>
<feature type="transmembrane region" description="Helical" evidence="1">
    <location>
        <begin position="67"/>
        <end position="89"/>
    </location>
</feature>
<feature type="transmembrane region" description="Helical" evidence="1">
    <location>
        <begin position="42"/>
        <end position="61"/>
    </location>
</feature>
<evidence type="ECO:0000313" key="2">
    <source>
        <dbReference type="EMBL" id="ADD67708.1"/>
    </source>
</evidence>
<dbReference type="EMBL" id="CP001968">
    <property type="protein sequence ID" value="ADD67708.1"/>
    <property type="molecule type" value="Genomic_DNA"/>
</dbReference>
<dbReference type="AlphaFoldDB" id="D4H662"/>
<protein>
    <submittedName>
        <fullName evidence="2">Uncharacterized protein</fullName>
    </submittedName>
</protein>
<dbReference type="Proteomes" id="UP000002012">
    <property type="component" value="Chromosome"/>
</dbReference>
<dbReference type="PaxDb" id="522772-Dacet_0930"/>